<proteinExistence type="predicted"/>
<dbReference type="CDD" id="cd00090">
    <property type="entry name" value="HTH_ARSR"/>
    <property type="match status" value="1"/>
</dbReference>
<dbReference type="InterPro" id="IPR036388">
    <property type="entry name" value="WH-like_DNA-bd_sf"/>
</dbReference>
<keyword evidence="3" id="KW-1185">Reference proteome</keyword>
<gene>
    <name evidence="2" type="ORF">DV20_29045</name>
</gene>
<dbReference type="OrthoDB" id="9806976at2"/>
<reference evidence="2 3" key="1">
    <citation type="submission" date="2014-05" db="EMBL/GenBank/DDBJ databases">
        <title>Draft genome sequence of Amycolatopsis rifamycinica DSM 46095.</title>
        <authorList>
            <person name="Lal R."/>
            <person name="Saxena A."/>
            <person name="Kumari R."/>
            <person name="Mukherjee U."/>
            <person name="Singh P."/>
            <person name="Sangwan N."/>
            <person name="Mahato N.K."/>
        </authorList>
    </citation>
    <scope>NUCLEOTIDE SEQUENCE [LARGE SCALE GENOMIC DNA]</scope>
    <source>
        <strain evidence="2 3">DSM 46095</strain>
    </source>
</reference>
<dbReference type="InterPro" id="IPR011991">
    <property type="entry name" value="ArsR-like_HTH"/>
</dbReference>
<dbReference type="RefSeq" id="WP_063607833.1">
    <property type="nucleotide sequence ID" value="NZ_JMQI01000062.1"/>
</dbReference>
<dbReference type="SUPFAM" id="SSF46785">
    <property type="entry name" value="Winged helix' DNA-binding domain"/>
    <property type="match status" value="1"/>
</dbReference>
<comment type="caution">
    <text evidence="2">The sequence shown here is derived from an EMBL/GenBank/DDBJ whole genome shotgun (WGS) entry which is preliminary data.</text>
</comment>
<accession>A0A066TU07</accession>
<dbReference type="Gene3D" id="1.10.10.10">
    <property type="entry name" value="Winged helix-like DNA-binding domain superfamily/Winged helix DNA-binding domain"/>
    <property type="match status" value="1"/>
</dbReference>
<name>A0A066TU07_9PSEU</name>
<dbReference type="SMART" id="SM00418">
    <property type="entry name" value="HTH_ARSR"/>
    <property type="match status" value="1"/>
</dbReference>
<evidence type="ECO:0000259" key="1">
    <source>
        <dbReference type="PROSITE" id="PS50987"/>
    </source>
</evidence>
<dbReference type="Proteomes" id="UP000027345">
    <property type="component" value="Unassembled WGS sequence"/>
</dbReference>
<dbReference type="PRINTS" id="PR00778">
    <property type="entry name" value="HTHARSR"/>
</dbReference>
<evidence type="ECO:0000313" key="3">
    <source>
        <dbReference type="Proteomes" id="UP000027345"/>
    </source>
</evidence>
<evidence type="ECO:0000313" key="2">
    <source>
        <dbReference type="EMBL" id="KDN18641.1"/>
    </source>
</evidence>
<dbReference type="Pfam" id="PF12840">
    <property type="entry name" value="HTH_20"/>
    <property type="match status" value="1"/>
</dbReference>
<dbReference type="NCBIfam" id="NF033788">
    <property type="entry name" value="HTH_metalloreg"/>
    <property type="match status" value="1"/>
</dbReference>
<dbReference type="STRING" id="287986.DV20_29045"/>
<organism evidence="2 3">
    <name type="scientific">Amycolatopsis rifamycinica</name>
    <dbReference type="NCBI Taxonomy" id="287986"/>
    <lineage>
        <taxon>Bacteria</taxon>
        <taxon>Bacillati</taxon>
        <taxon>Actinomycetota</taxon>
        <taxon>Actinomycetes</taxon>
        <taxon>Pseudonocardiales</taxon>
        <taxon>Pseudonocardiaceae</taxon>
        <taxon>Amycolatopsis</taxon>
    </lineage>
</organism>
<dbReference type="InterPro" id="IPR036390">
    <property type="entry name" value="WH_DNA-bd_sf"/>
</dbReference>
<dbReference type="GO" id="GO:0003700">
    <property type="term" value="F:DNA-binding transcription factor activity"/>
    <property type="evidence" value="ECO:0007669"/>
    <property type="project" value="InterPro"/>
</dbReference>
<protein>
    <submittedName>
        <fullName evidence="2">ArsR family transcriptional regulator</fullName>
    </submittedName>
</protein>
<dbReference type="PROSITE" id="PS50987">
    <property type="entry name" value="HTH_ARSR_2"/>
    <property type="match status" value="1"/>
</dbReference>
<dbReference type="eggNOG" id="COG0640">
    <property type="taxonomic scope" value="Bacteria"/>
</dbReference>
<dbReference type="EMBL" id="JMQI01000062">
    <property type="protein sequence ID" value="KDN18641.1"/>
    <property type="molecule type" value="Genomic_DNA"/>
</dbReference>
<dbReference type="PANTHER" id="PTHR38600:SF2">
    <property type="entry name" value="SLL0088 PROTEIN"/>
    <property type="match status" value="1"/>
</dbReference>
<feature type="domain" description="HTH arsR-type" evidence="1">
    <location>
        <begin position="1"/>
        <end position="96"/>
    </location>
</feature>
<dbReference type="InterPro" id="IPR001845">
    <property type="entry name" value="HTH_ArsR_DNA-bd_dom"/>
</dbReference>
<dbReference type="PANTHER" id="PTHR38600">
    <property type="entry name" value="TRANSCRIPTIONAL REGULATORY PROTEIN"/>
    <property type="match status" value="1"/>
</dbReference>
<dbReference type="AlphaFoldDB" id="A0A066TU07"/>
<sequence>MLNHEESLDLVFRALGDRTRRALVERLVRGPASVSELAEPLTMSLAAVVQHLQVLETAGIVRSEKTGRVRTCRLEPEALRVGEHWLGQQRTTWESRLDRLGEFLAGPETTEGST</sequence>